<name>A0ACD1GEW7_9EURO</name>
<dbReference type="EMBL" id="KZ825328">
    <property type="protein sequence ID" value="RAH47710.1"/>
    <property type="molecule type" value="Genomic_DNA"/>
</dbReference>
<protein>
    <submittedName>
        <fullName evidence="1">Uncharacterized protein</fullName>
    </submittedName>
</protein>
<sequence>MMLESIQALMIFQPCWGCLGAVMPRCLSAMPRFYLDALVPCCLPELLAHAPVDLVRLTGHLSGTIRQPPC</sequence>
<evidence type="ECO:0000313" key="1">
    <source>
        <dbReference type="EMBL" id="RAH47710.1"/>
    </source>
</evidence>
<proteinExistence type="predicted"/>
<reference evidence="1" key="1">
    <citation type="submission" date="2018-02" db="EMBL/GenBank/DDBJ databases">
        <title>The genomes of Aspergillus section Nigri reveals drivers in fungal speciation.</title>
        <authorList>
            <consortium name="DOE Joint Genome Institute"/>
            <person name="Vesth T.C."/>
            <person name="Nybo J."/>
            <person name="Theobald S."/>
            <person name="Brandl J."/>
            <person name="Frisvad J.C."/>
            <person name="Nielsen K.F."/>
            <person name="Lyhne E.K."/>
            <person name="Kogle M.E."/>
            <person name="Kuo A."/>
            <person name="Riley R."/>
            <person name="Clum A."/>
            <person name="Nolan M."/>
            <person name="Lipzen A."/>
            <person name="Salamov A."/>
            <person name="Henrissat B."/>
            <person name="Wiebenga A."/>
            <person name="De vries R.P."/>
            <person name="Grigoriev I.V."/>
            <person name="Mortensen U.H."/>
            <person name="Andersen M.R."/>
            <person name="Baker S.E."/>
        </authorList>
    </citation>
    <scope>NUCLEOTIDE SEQUENCE</scope>
    <source>
        <strain evidence="1">CBS 621.78</strain>
    </source>
</reference>
<gene>
    <name evidence="1" type="ORF">BO95DRAFT_73444</name>
</gene>
<accession>A0ACD1GEW7</accession>
<evidence type="ECO:0000313" key="2">
    <source>
        <dbReference type="Proteomes" id="UP000249057"/>
    </source>
</evidence>
<dbReference type="Proteomes" id="UP000249057">
    <property type="component" value="Unassembled WGS sequence"/>
</dbReference>
<organism evidence="1 2">
    <name type="scientific">Aspergillus brunneoviolaceus CBS 621.78</name>
    <dbReference type="NCBI Taxonomy" id="1450534"/>
    <lineage>
        <taxon>Eukaryota</taxon>
        <taxon>Fungi</taxon>
        <taxon>Dikarya</taxon>
        <taxon>Ascomycota</taxon>
        <taxon>Pezizomycotina</taxon>
        <taxon>Eurotiomycetes</taxon>
        <taxon>Eurotiomycetidae</taxon>
        <taxon>Eurotiales</taxon>
        <taxon>Aspergillaceae</taxon>
        <taxon>Aspergillus</taxon>
        <taxon>Aspergillus subgen. Circumdati</taxon>
    </lineage>
</organism>
<keyword evidence="2" id="KW-1185">Reference proteome</keyword>